<accession>A0A4Q9KMZ7</accession>
<dbReference type="Proteomes" id="UP000291933">
    <property type="component" value="Unassembled WGS sequence"/>
</dbReference>
<sequence>MPDAVIDSLRVRGRCPHGLGDAAAHRLRRALDAAPAALSDAFAELAEVDPGAYWVLREVRTRVSVPAGEPDAGRQARRVAEGLAESVEAIVRRGPGADAVRFAGRPDYVAAYVRARLSGTEPGWVFARLATFAALSVGDALIAAARALEVTVVDAVVALSAPGGGWDRLVGVLDAAQAEWLASALASALADTSPTRRALARAARARAERLAATGRPPVGASGGGAFALLLIAELAASGPVDAGDLAAVLAVSRTPDRPVAASLGPGLEPDAGPEVPGAEVADEADAPEAAGRPVAGPRSFVSAGCVAFVLLPDLDELLSRAPELAAPGPAPAAVRARILAGMFAGAVDADDPAVALASGLVREPDPAAVAALLAVPASALADALASEPLSFVHPTDAGRFGGDPAGRLSAALFRRFAGHLAGFGLASAAHLIPRVLPPGGRVTAFDDVLDVALPPVPLGVLLALAGLDGFVCRPPWLDVRVLVSHEAIR</sequence>
<reference evidence="2 3" key="1">
    <citation type="submission" date="2019-01" db="EMBL/GenBank/DDBJ databases">
        <title>Lactibacter flavus gen. nov., sp. nov., a novel bacterium of the family Propionibacteriaceae isolated from raw milk and dairy products.</title>
        <authorList>
            <person name="Huptas C."/>
            <person name="Wenning M."/>
            <person name="Breitenwieser F."/>
            <person name="Doll E."/>
            <person name="Von Neubeck M."/>
            <person name="Busse H.-J."/>
            <person name="Scherer S."/>
        </authorList>
    </citation>
    <scope>NUCLEOTIDE SEQUENCE [LARGE SCALE GENOMIC DNA]</scope>
    <source>
        <strain evidence="2 3">DSM 22130</strain>
    </source>
</reference>
<protein>
    <submittedName>
        <fullName evidence="2">Uncharacterized protein</fullName>
    </submittedName>
</protein>
<dbReference type="EMBL" id="SDMR01000005">
    <property type="protein sequence ID" value="TBT95360.1"/>
    <property type="molecule type" value="Genomic_DNA"/>
</dbReference>
<gene>
    <name evidence="2" type="ORF">ET996_06000</name>
</gene>
<feature type="region of interest" description="Disordered" evidence="1">
    <location>
        <begin position="259"/>
        <end position="295"/>
    </location>
</feature>
<dbReference type="AlphaFoldDB" id="A0A4Q9KMZ7"/>
<dbReference type="RefSeq" id="WP_131171656.1">
    <property type="nucleotide sequence ID" value="NZ_FXTL01000008.1"/>
</dbReference>
<organism evidence="2 3">
    <name type="scientific">Propioniciclava tarda</name>
    <dbReference type="NCBI Taxonomy" id="433330"/>
    <lineage>
        <taxon>Bacteria</taxon>
        <taxon>Bacillati</taxon>
        <taxon>Actinomycetota</taxon>
        <taxon>Actinomycetes</taxon>
        <taxon>Propionibacteriales</taxon>
        <taxon>Propionibacteriaceae</taxon>
        <taxon>Propioniciclava</taxon>
    </lineage>
</organism>
<proteinExistence type="predicted"/>
<dbReference type="OrthoDB" id="10020342at2"/>
<comment type="caution">
    <text evidence="2">The sequence shown here is derived from an EMBL/GenBank/DDBJ whole genome shotgun (WGS) entry which is preliminary data.</text>
</comment>
<name>A0A4Q9KMZ7_PROTD</name>
<evidence type="ECO:0000313" key="3">
    <source>
        <dbReference type="Proteomes" id="UP000291933"/>
    </source>
</evidence>
<evidence type="ECO:0000256" key="1">
    <source>
        <dbReference type="SAM" id="MobiDB-lite"/>
    </source>
</evidence>
<evidence type="ECO:0000313" key="2">
    <source>
        <dbReference type="EMBL" id="TBT95360.1"/>
    </source>
</evidence>
<keyword evidence="3" id="KW-1185">Reference proteome</keyword>